<dbReference type="GO" id="GO:0046872">
    <property type="term" value="F:metal ion binding"/>
    <property type="evidence" value="ECO:0007669"/>
    <property type="project" value="UniProtKB-KW"/>
</dbReference>
<dbReference type="Proteomes" id="UP001605036">
    <property type="component" value="Unassembled WGS sequence"/>
</dbReference>
<comment type="similarity">
    <text evidence="2">Belongs to the cytidine and deoxycytidylate deaminase family. ADAT3 subfamily.</text>
</comment>
<evidence type="ECO:0000259" key="4">
    <source>
        <dbReference type="PROSITE" id="PS51747"/>
    </source>
</evidence>
<comment type="caution">
    <text evidence="5">The sequence shown here is derived from an EMBL/GenBank/DDBJ whole genome shotgun (WGS) entry which is preliminary data.</text>
</comment>
<dbReference type="GO" id="GO:0008033">
    <property type="term" value="P:tRNA processing"/>
    <property type="evidence" value="ECO:0007669"/>
    <property type="project" value="UniProtKB-KW"/>
</dbReference>
<dbReference type="EMBL" id="JBHFFA010000001">
    <property type="protein sequence ID" value="KAL2651854.1"/>
    <property type="molecule type" value="Genomic_DNA"/>
</dbReference>
<evidence type="ECO:0000256" key="1">
    <source>
        <dbReference type="ARBA" id="ARBA00022694"/>
    </source>
</evidence>
<dbReference type="SUPFAM" id="SSF53927">
    <property type="entry name" value="Cytidine deaminase-like"/>
    <property type="match status" value="1"/>
</dbReference>
<dbReference type="PROSITE" id="PS51747">
    <property type="entry name" value="CYT_DCMP_DEAMINASES_2"/>
    <property type="match status" value="1"/>
</dbReference>
<feature type="domain" description="CMP/dCMP-type deaminase" evidence="4">
    <location>
        <begin position="153"/>
        <end position="426"/>
    </location>
</feature>
<evidence type="ECO:0000256" key="2">
    <source>
        <dbReference type="ARBA" id="ARBA00038160"/>
    </source>
</evidence>
<evidence type="ECO:0000256" key="3">
    <source>
        <dbReference type="SAM" id="MobiDB-lite"/>
    </source>
</evidence>
<reference evidence="5 6" key="1">
    <citation type="submission" date="2024-09" db="EMBL/GenBank/DDBJ databases">
        <title>Chromosome-scale assembly of Riccia fluitans.</title>
        <authorList>
            <person name="Paukszto L."/>
            <person name="Sawicki J."/>
            <person name="Karawczyk K."/>
            <person name="Piernik-Szablinska J."/>
            <person name="Szczecinska M."/>
            <person name="Mazdziarz M."/>
        </authorList>
    </citation>
    <scope>NUCLEOTIDE SEQUENCE [LARGE SCALE GENOMIC DNA]</scope>
    <source>
        <strain evidence="5">Rf_01</strain>
        <tissue evidence="5">Aerial parts of the thallus</tissue>
    </source>
</reference>
<dbReference type="PANTHER" id="PTHR11079">
    <property type="entry name" value="CYTOSINE DEAMINASE FAMILY MEMBER"/>
    <property type="match status" value="1"/>
</dbReference>
<dbReference type="GO" id="GO:0052717">
    <property type="term" value="F:tRNA-specific adenosine-34 deaminase activity"/>
    <property type="evidence" value="ECO:0007669"/>
    <property type="project" value="UniProtKB-EC"/>
</dbReference>
<dbReference type="Pfam" id="PF00383">
    <property type="entry name" value="dCMP_cyt_deam_1"/>
    <property type="match status" value="1"/>
</dbReference>
<feature type="compositionally biased region" description="Polar residues" evidence="3">
    <location>
        <begin position="1"/>
        <end position="10"/>
    </location>
</feature>
<keyword evidence="1" id="KW-0819">tRNA processing</keyword>
<evidence type="ECO:0000313" key="5">
    <source>
        <dbReference type="EMBL" id="KAL2651854.1"/>
    </source>
</evidence>
<name>A0ABD1ZK74_9MARC</name>
<dbReference type="InterPro" id="IPR016193">
    <property type="entry name" value="Cytidine_deaminase-like"/>
</dbReference>
<proteinExistence type="inferred from homology"/>
<accession>A0ABD1ZK74</accession>
<evidence type="ECO:0000313" key="6">
    <source>
        <dbReference type="Proteomes" id="UP001605036"/>
    </source>
</evidence>
<feature type="region of interest" description="Disordered" evidence="3">
    <location>
        <begin position="324"/>
        <end position="350"/>
    </location>
</feature>
<dbReference type="Gene3D" id="3.40.140.10">
    <property type="entry name" value="Cytidine Deaminase, domain 2"/>
    <property type="match status" value="1"/>
</dbReference>
<keyword evidence="6" id="KW-1185">Reference proteome</keyword>
<protein>
    <recommendedName>
        <fullName evidence="4">CMP/dCMP-type deaminase domain-containing protein</fullName>
    </recommendedName>
</protein>
<dbReference type="AlphaFoldDB" id="A0ABD1ZK74"/>
<dbReference type="PANTHER" id="PTHR11079:SF156">
    <property type="entry name" value="INACTIVE TRNA-SPECIFIC ADENOSINE DEAMINASE-LIKE PROTEIN 3-RELATED"/>
    <property type="match status" value="1"/>
</dbReference>
<gene>
    <name evidence="5" type="ORF">R1flu_019982</name>
</gene>
<sequence>MAGEQQQSQKCKWHAEQIPPEEDSGPTTVNVYAAKIDPKLASAVIRELNVKAPLPALGHVKRIRRTATEGAMELSVILCCISNPEAEEDATMPAAVSEVVDKHGLQPFIVPVSEKPATSREEWKSQCQLWPTSFHPNAGRAAEGEKLDQAAVDNMCTFMQKAVEVAGLARGRGQPGNGAVIVDPALGAVIAWGYDETGSRCSSMGFGSHSLTKFSVEDSGRTSAGLENSSLAISSRAVLTSQFPFESDMCQVPPKTKEVVETNDKIVDKCKIQQWFGQHEFPGRQFAGHGFHPLRHAVMAAIEMAAARDKRLFPSDRKTPDKLYDVGDQDINVSSKKPRTKENPLENGAPTGYLPRIEGFEISRPYLCTGFDIYVTREPCAMCGMGLVHQRFRRVIYGVPNVEDGALGSRYRLHGKETLNHHYTVFKLSLSEEDLL</sequence>
<feature type="region of interest" description="Disordered" evidence="3">
    <location>
        <begin position="1"/>
        <end position="26"/>
    </location>
</feature>
<dbReference type="InterPro" id="IPR002125">
    <property type="entry name" value="CMP_dCMP_dom"/>
</dbReference>
<organism evidence="5 6">
    <name type="scientific">Riccia fluitans</name>
    <dbReference type="NCBI Taxonomy" id="41844"/>
    <lineage>
        <taxon>Eukaryota</taxon>
        <taxon>Viridiplantae</taxon>
        <taxon>Streptophyta</taxon>
        <taxon>Embryophyta</taxon>
        <taxon>Marchantiophyta</taxon>
        <taxon>Marchantiopsida</taxon>
        <taxon>Marchantiidae</taxon>
        <taxon>Marchantiales</taxon>
        <taxon>Ricciaceae</taxon>
        <taxon>Riccia</taxon>
    </lineage>
</organism>